<dbReference type="GeneID" id="30001186"/>
<reference evidence="2" key="1">
    <citation type="submission" date="2016-10" db="EMBL/GenBank/DDBJ databases">
        <title>Chloroplast genomes as a tool to resolve red algal phylogenies: a case study in the Nemaliales.</title>
        <authorList>
            <person name="Costa J.F."/>
            <person name="Lin S.M."/>
            <person name="Macaya E.C."/>
            <person name="Fernandez-Garcia C."/>
            <person name="Verbruggen H."/>
        </authorList>
    </citation>
    <scope>NUCLEOTIDE SEQUENCE</scope>
    <source>
        <strain evidence="2">J.0081</strain>
    </source>
</reference>
<gene>
    <name evidence="2" type="primary">ycf37</name>
    <name evidence="2" type="ORF">J0081_38</name>
</gene>
<sequence length="142" mass="16395">MSSIVPIAYLFLVSTILTPITSMLLIQTFNFNYKRQSLSQLKKGNNSSQEYTSANIYMDQKEWANALTVLDMQLHKKDNITNYMIAKYSNAIGFILQKTSHGKLAAKYYYYSHQTCPEYSYAKKNLDTLNEKIHKQQIDKSG</sequence>
<dbReference type="EMBL" id="LT622873">
    <property type="protein sequence ID" value="SCW23319.1"/>
    <property type="molecule type" value="Genomic_DNA"/>
</dbReference>
<feature type="transmembrane region" description="Helical" evidence="1">
    <location>
        <begin position="6"/>
        <end position="26"/>
    </location>
</feature>
<proteinExistence type="predicted"/>
<dbReference type="RefSeq" id="YP_009314864.1">
    <property type="nucleotide sequence ID" value="NC_031664.1"/>
</dbReference>
<accession>A0A1G4NXU5</accession>
<evidence type="ECO:0000313" key="2">
    <source>
        <dbReference type="EMBL" id="SCW23319.1"/>
    </source>
</evidence>
<geneLocation type="chloroplast" evidence="2"/>
<organism evidence="2">
    <name type="scientific">Scinaia undulata</name>
    <dbReference type="NCBI Taxonomy" id="1884664"/>
    <lineage>
        <taxon>Eukaryota</taxon>
        <taxon>Rhodophyta</taxon>
        <taxon>Florideophyceae</taxon>
        <taxon>Nemaliophycidae</taxon>
        <taxon>Nemaliales</taxon>
        <taxon>Scinaiaceae</taxon>
        <taxon>Scinaia</taxon>
    </lineage>
</organism>
<keyword evidence="1" id="KW-0812">Transmembrane</keyword>
<keyword evidence="2" id="KW-0150">Chloroplast</keyword>
<keyword evidence="1" id="KW-1133">Transmembrane helix</keyword>
<keyword evidence="1" id="KW-0472">Membrane</keyword>
<name>A0A1G4NXU5_9FLOR</name>
<keyword evidence="2" id="KW-0934">Plastid</keyword>
<dbReference type="AlphaFoldDB" id="A0A1G4NXU5"/>
<reference evidence="2" key="2">
    <citation type="submission" date="2016-10" db="EMBL/GenBank/DDBJ databases">
        <authorList>
            <person name="de Groot N.N."/>
        </authorList>
    </citation>
    <scope>NUCLEOTIDE SEQUENCE</scope>
    <source>
        <strain evidence="2">J.0081</strain>
    </source>
</reference>
<protein>
    <submittedName>
        <fullName evidence="2">Uncharacterized protein</fullName>
    </submittedName>
</protein>
<evidence type="ECO:0000256" key="1">
    <source>
        <dbReference type="SAM" id="Phobius"/>
    </source>
</evidence>